<dbReference type="Proteomes" id="UP000297477">
    <property type="component" value="Unassembled WGS sequence"/>
</dbReference>
<accession>A0ABY2K307</accession>
<keyword evidence="1" id="KW-0812">Transmembrane</keyword>
<dbReference type="EMBL" id="SPKT01000001">
    <property type="protein sequence ID" value="TFI01620.1"/>
    <property type="molecule type" value="Genomic_DNA"/>
</dbReference>
<protein>
    <recommendedName>
        <fullName evidence="4">Holin</fullName>
    </recommendedName>
</protein>
<sequence length="101" mass="10224">MRTPTAPIITTLTRVLGSVQATLGALAAVTVLTELHESIPVILGVAVGVVGAVQIGLHRYAATETTASSAVAEYRDGGDILAGPANDRVTTGHHVRTIGVG</sequence>
<organism evidence="2 3">
    <name type="scientific">Micrococcus lylae</name>
    <dbReference type="NCBI Taxonomy" id="1273"/>
    <lineage>
        <taxon>Bacteria</taxon>
        <taxon>Bacillati</taxon>
        <taxon>Actinomycetota</taxon>
        <taxon>Actinomycetes</taxon>
        <taxon>Micrococcales</taxon>
        <taxon>Micrococcaceae</taxon>
        <taxon>Micrococcus</taxon>
    </lineage>
</organism>
<feature type="transmembrane region" description="Helical" evidence="1">
    <location>
        <begin position="38"/>
        <end position="57"/>
    </location>
</feature>
<comment type="caution">
    <text evidence="2">The sequence shown here is derived from an EMBL/GenBank/DDBJ whole genome shotgun (WGS) entry which is preliminary data.</text>
</comment>
<dbReference type="RefSeq" id="WP_067192407.1">
    <property type="nucleotide sequence ID" value="NZ_SPKT01000001.1"/>
</dbReference>
<keyword evidence="3" id="KW-1185">Reference proteome</keyword>
<proteinExistence type="predicted"/>
<name>A0ABY2K307_9MICC</name>
<gene>
    <name evidence="2" type="ORF">E4A49_00975</name>
</gene>
<evidence type="ECO:0008006" key="4">
    <source>
        <dbReference type="Google" id="ProtNLM"/>
    </source>
</evidence>
<keyword evidence="1" id="KW-1133">Transmembrane helix</keyword>
<evidence type="ECO:0000313" key="3">
    <source>
        <dbReference type="Proteomes" id="UP000297477"/>
    </source>
</evidence>
<evidence type="ECO:0000313" key="2">
    <source>
        <dbReference type="EMBL" id="TFI01620.1"/>
    </source>
</evidence>
<keyword evidence="1" id="KW-0472">Membrane</keyword>
<reference evidence="2 3" key="1">
    <citation type="submission" date="2019-03" db="EMBL/GenBank/DDBJ databases">
        <title>Reclassification of Micrococcus aloeverae and Micrococcus yunnanensis as later heterotypic synonyms of Micrococcus luteus.</title>
        <authorList>
            <person name="Huang C.-H."/>
        </authorList>
    </citation>
    <scope>NUCLEOTIDE SEQUENCE [LARGE SCALE GENOMIC DNA]</scope>
    <source>
        <strain evidence="2 3">BCRC 12151</strain>
    </source>
</reference>
<feature type="transmembrane region" description="Helical" evidence="1">
    <location>
        <begin position="12"/>
        <end position="32"/>
    </location>
</feature>
<evidence type="ECO:0000256" key="1">
    <source>
        <dbReference type="SAM" id="Phobius"/>
    </source>
</evidence>